<feature type="transmembrane region" description="Helical" evidence="1">
    <location>
        <begin position="32"/>
        <end position="60"/>
    </location>
</feature>
<keyword evidence="3" id="KW-1185">Reference proteome</keyword>
<dbReference type="Proteomes" id="UP001500298">
    <property type="component" value="Unassembled WGS sequence"/>
</dbReference>
<gene>
    <name evidence="2" type="ORF">GCM10023331_10310</name>
</gene>
<evidence type="ECO:0000256" key="1">
    <source>
        <dbReference type="SAM" id="Phobius"/>
    </source>
</evidence>
<proteinExistence type="predicted"/>
<reference evidence="3" key="1">
    <citation type="journal article" date="2019" name="Int. J. Syst. Evol. Microbiol.">
        <title>The Global Catalogue of Microorganisms (GCM) 10K type strain sequencing project: providing services to taxonomists for standard genome sequencing and annotation.</title>
        <authorList>
            <consortium name="The Broad Institute Genomics Platform"/>
            <consortium name="The Broad Institute Genome Sequencing Center for Infectious Disease"/>
            <person name="Wu L."/>
            <person name="Ma J."/>
        </authorList>
    </citation>
    <scope>NUCLEOTIDE SEQUENCE [LARGE SCALE GENOMIC DNA]</scope>
    <source>
        <strain evidence="3">JCM 18326</strain>
    </source>
</reference>
<comment type="caution">
    <text evidence="2">The sequence shown here is derived from an EMBL/GenBank/DDBJ whole genome shotgun (WGS) entry which is preliminary data.</text>
</comment>
<keyword evidence="1" id="KW-0812">Transmembrane</keyword>
<name>A0ABP9D3S4_9BACT</name>
<keyword evidence="1" id="KW-0472">Membrane</keyword>
<sequence length="74" mass="8272">MMMLMLLVQNPIFAQATEEVEGSFFSGITADLWVLILLGATIFVFLLIFVMLALILYTFLLTSKRKAQEASIIA</sequence>
<evidence type="ECO:0000313" key="3">
    <source>
        <dbReference type="Proteomes" id="UP001500298"/>
    </source>
</evidence>
<evidence type="ECO:0000313" key="2">
    <source>
        <dbReference type="EMBL" id="GAA4827408.1"/>
    </source>
</evidence>
<keyword evidence="1" id="KW-1133">Transmembrane helix</keyword>
<accession>A0ABP9D3S4</accession>
<protein>
    <recommendedName>
        <fullName evidence="4">CcmD family protein</fullName>
    </recommendedName>
</protein>
<evidence type="ECO:0008006" key="4">
    <source>
        <dbReference type="Google" id="ProtNLM"/>
    </source>
</evidence>
<dbReference type="EMBL" id="BAABJX010000018">
    <property type="protein sequence ID" value="GAA4827408.1"/>
    <property type="molecule type" value="Genomic_DNA"/>
</dbReference>
<organism evidence="2 3">
    <name type="scientific">Algivirga pacifica</name>
    <dbReference type="NCBI Taxonomy" id="1162670"/>
    <lineage>
        <taxon>Bacteria</taxon>
        <taxon>Pseudomonadati</taxon>
        <taxon>Bacteroidota</taxon>
        <taxon>Cytophagia</taxon>
        <taxon>Cytophagales</taxon>
        <taxon>Flammeovirgaceae</taxon>
        <taxon>Algivirga</taxon>
    </lineage>
</organism>